<feature type="domain" description="IPT/TIG" evidence="1">
    <location>
        <begin position="24"/>
        <end position="95"/>
    </location>
</feature>
<dbReference type="Proteomes" id="UP001220610">
    <property type="component" value="Chromosome"/>
</dbReference>
<dbReference type="InterPro" id="IPR013783">
    <property type="entry name" value="Ig-like_fold"/>
</dbReference>
<dbReference type="AlphaFoldDB" id="A0AAJ6BFZ9"/>
<sequence>MTLLVLTACNRDDDAVAVIVIEPPVIHRVSNQTVQAGESLTVYGSGLSRAGMTTEVLISGRPAELLKQSADSLVIAVPATAYTGKLLVILSQGKAFASAELGGSLTIRPTAIISGFFPPFGYAGETIALAAQNFSEQAADNEIFLGTEKAEFVGKKNNDTVLVKIPENAATGNFSWRTYNGPLSMMPAGSVFGIRKQAYAVNTVAEWLSVDPGYTFLDTLVKGFPVLAGSKYEASKRVFDTAMNYLTAADRTYTVFLAGDVGYLSSELTRTKYIDNIKSSPSSFSPRLVAAIVPGQTIRMQALTGGESWNTAYTDFVYNPYGGDPDLANRIRIVMQDGQPYAQIYTEYGFPEGGPLKKLLRQFTIGNATLIEVDGDIGFNTSFY</sequence>
<evidence type="ECO:0000259" key="1">
    <source>
        <dbReference type="Pfam" id="PF01833"/>
    </source>
</evidence>
<dbReference type="InterPro" id="IPR002909">
    <property type="entry name" value="IPT_dom"/>
</dbReference>
<feature type="domain" description="IPT/TIG" evidence="1">
    <location>
        <begin position="112"/>
        <end position="174"/>
    </location>
</feature>
<evidence type="ECO:0000313" key="3">
    <source>
        <dbReference type="Proteomes" id="UP001220610"/>
    </source>
</evidence>
<dbReference type="Gene3D" id="2.60.40.10">
    <property type="entry name" value="Immunoglobulins"/>
    <property type="match status" value="2"/>
</dbReference>
<accession>A0AAJ6BFZ9</accession>
<protein>
    <submittedName>
        <fullName evidence="2">IPT/TIG domain-containing protein</fullName>
    </submittedName>
</protein>
<name>A0AAJ6BFZ9_9BACT</name>
<dbReference type="CDD" id="cd00603">
    <property type="entry name" value="IPT_PCSR"/>
    <property type="match status" value="1"/>
</dbReference>
<proteinExistence type="predicted"/>
<gene>
    <name evidence="2" type="ORF">P0Y53_01690</name>
</gene>
<dbReference type="Pfam" id="PF01833">
    <property type="entry name" value="TIG"/>
    <property type="match status" value="2"/>
</dbReference>
<organism evidence="2 3">
    <name type="scientific">Candidatus Pseudobacter hemicellulosilyticus</name>
    <dbReference type="NCBI Taxonomy" id="3121375"/>
    <lineage>
        <taxon>Bacteria</taxon>
        <taxon>Pseudomonadati</taxon>
        <taxon>Bacteroidota</taxon>
        <taxon>Chitinophagia</taxon>
        <taxon>Chitinophagales</taxon>
        <taxon>Chitinophagaceae</taxon>
        <taxon>Pseudobacter</taxon>
    </lineage>
</organism>
<reference evidence="2" key="1">
    <citation type="submission" date="2023-03" db="EMBL/GenBank/DDBJ databases">
        <title>Andean soil-derived lignocellulolytic bacterial consortium as a source of novel taxa and putative plastic-active enzymes.</title>
        <authorList>
            <person name="Diaz-Garcia L."/>
            <person name="Chuvochina M."/>
            <person name="Feuerriegel G."/>
            <person name="Bunk B."/>
            <person name="Sproer C."/>
            <person name="Streit W.R."/>
            <person name="Rodriguez L.M."/>
            <person name="Overmann J."/>
            <person name="Jimenez D.J."/>
        </authorList>
    </citation>
    <scope>NUCLEOTIDE SEQUENCE</scope>
    <source>
        <strain evidence="2">MAG 7</strain>
    </source>
</reference>
<dbReference type="InterPro" id="IPR014756">
    <property type="entry name" value="Ig_E-set"/>
</dbReference>
<dbReference type="EMBL" id="CP119311">
    <property type="protein sequence ID" value="WEK36200.1"/>
    <property type="molecule type" value="Genomic_DNA"/>
</dbReference>
<evidence type="ECO:0000313" key="2">
    <source>
        <dbReference type="EMBL" id="WEK36200.1"/>
    </source>
</evidence>
<dbReference type="SUPFAM" id="SSF81296">
    <property type="entry name" value="E set domains"/>
    <property type="match status" value="1"/>
</dbReference>